<dbReference type="GO" id="GO:0006355">
    <property type="term" value="P:regulation of DNA-templated transcription"/>
    <property type="evidence" value="ECO:0007669"/>
    <property type="project" value="InterPro"/>
</dbReference>
<dbReference type="Gene3D" id="1.10.1220.10">
    <property type="entry name" value="Met repressor-like"/>
    <property type="match status" value="1"/>
</dbReference>
<dbReference type="InterPro" id="IPR010985">
    <property type="entry name" value="Ribbon_hlx_hlx"/>
</dbReference>
<protein>
    <submittedName>
        <fullName evidence="1">Uncharacterized protein</fullName>
    </submittedName>
</protein>
<dbReference type="AlphaFoldDB" id="A0A1T5CFT0"/>
<gene>
    <name evidence="1" type="ORF">SAMN05660226_02160</name>
</gene>
<dbReference type="RefSeq" id="WP_079716849.1">
    <property type="nucleotide sequence ID" value="NZ_FUYS01000004.1"/>
</dbReference>
<dbReference type="Proteomes" id="UP000190541">
    <property type="component" value="Unassembled WGS sequence"/>
</dbReference>
<dbReference type="InterPro" id="IPR013321">
    <property type="entry name" value="Arc_rbn_hlx_hlx"/>
</dbReference>
<reference evidence="1 2" key="1">
    <citation type="submission" date="2017-02" db="EMBL/GenBank/DDBJ databases">
        <authorList>
            <person name="Peterson S.W."/>
        </authorList>
    </citation>
    <scope>NUCLEOTIDE SEQUENCE [LARGE SCALE GENOMIC DNA]</scope>
    <source>
        <strain evidence="1 2">DSM 22899</strain>
    </source>
</reference>
<keyword evidence="2" id="KW-1185">Reference proteome</keyword>
<dbReference type="OrthoDB" id="9812601at2"/>
<evidence type="ECO:0000313" key="2">
    <source>
        <dbReference type="Proteomes" id="UP000190541"/>
    </source>
</evidence>
<evidence type="ECO:0000313" key="1">
    <source>
        <dbReference type="EMBL" id="SKB57960.1"/>
    </source>
</evidence>
<dbReference type="EMBL" id="FUYS01000004">
    <property type="protein sequence ID" value="SKB57960.1"/>
    <property type="molecule type" value="Genomic_DNA"/>
</dbReference>
<dbReference type="STRING" id="623280.SAMN05660226_02160"/>
<dbReference type="SUPFAM" id="SSF47598">
    <property type="entry name" value="Ribbon-helix-helix"/>
    <property type="match status" value="1"/>
</dbReference>
<name>A0A1T5CFT0_9SPHI</name>
<organism evidence="1 2">
    <name type="scientific">Parapedobacter luteus</name>
    <dbReference type="NCBI Taxonomy" id="623280"/>
    <lineage>
        <taxon>Bacteria</taxon>
        <taxon>Pseudomonadati</taxon>
        <taxon>Bacteroidota</taxon>
        <taxon>Sphingobacteriia</taxon>
        <taxon>Sphingobacteriales</taxon>
        <taxon>Sphingobacteriaceae</taxon>
        <taxon>Parapedobacter</taxon>
    </lineage>
</organism>
<proteinExistence type="predicted"/>
<sequence>MADKADKKAFALRIHADMLKALEEWAAEEFRSTNGQIEFLLAQALAHRKRTKKKEKE</sequence>
<accession>A0A1T5CFT0</accession>